<dbReference type="EMBL" id="CAMXCT010000903">
    <property type="protein sequence ID" value="CAI3984628.1"/>
    <property type="molecule type" value="Genomic_DNA"/>
</dbReference>
<feature type="compositionally biased region" description="Basic and acidic residues" evidence="6">
    <location>
        <begin position="112"/>
        <end position="125"/>
    </location>
</feature>
<name>A0A9P1C4G6_9DINO</name>
<dbReference type="InterPro" id="IPR037895">
    <property type="entry name" value="NUDCD1"/>
</dbReference>
<dbReference type="EMBL" id="CAMXCT030000903">
    <property type="protein sequence ID" value="CAL4771940.1"/>
    <property type="molecule type" value="Genomic_DNA"/>
</dbReference>
<evidence type="ECO:0000313" key="8">
    <source>
        <dbReference type="EMBL" id="CAI3984628.1"/>
    </source>
</evidence>
<dbReference type="Pfam" id="PF04969">
    <property type="entry name" value="CS"/>
    <property type="match status" value="1"/>
</dbReference>
<evidence type="ECO:0000313" key="9">
    <source>
        <dbReference type="EMBL" id="CAL4771940.1"/>
    </source>
</evidence>
<dbReference type="PANTHER" id="PTHR21664:SF1">
    <property type="entry name" value="NUDC DOMAIN-CONTAINING PROTEIN 1"/>
    <property type="match status" value="1"/>
</dbReference>
<dbReference type="EMBL" id="CAMXCT020000903">
    <property type="protein sequence ID" value="CAL1138003.1"/>
    <property type="molecule type" value="Genomic_DNA"/>
</dbReference>
<evidence type="ECO:0000256" key="5">
    <source>
        <dbReference type="ARBA" id="ARBA00023242"/>
    </source>
</evidence>
<dbReference type="PANTHER" id="PTHR21664">
    <property type="entry name" value="CHRONIC MYELOGENOUS LEUKEMIA TUMOR ANTIGEN 66"/>
    <property type="match status" value="1"/>
</dbReference>
<dbReference type="GO" id="GO:0005634">
    <property type="term" value="C:nucleus"/>
    <property type="evidence" value="ECO:0007669"/>
    <property type="project" value="UniProtKB-SubCell"/>
</dbReference>
<dbReference type="Gene3D" id="2.60.40.790">
    <property type="match status" value="1"/>
</dbReference>
<keyword evidence="4" id="KW-0963">Cytoplasm</keyword>
<reference evidence="9 10" key="2">
    <citation type="submission" date="2024-05" db="EMBL/GenBank/DDBJ databases">
        <authorList>
            <person name="Chen Y."/>
            <person name="Shah S."/>
            <person name="Dougan E. K."/>
            <person name="Thang M."/>
            <person name="Chan C."/>
        </authorList>
    </citation>
    <scope>NUCLEOTIDE SEQUENCE [LARGE SCALE GENOMIC DNA]</scope>
</reference>
<evidence type="ECO:0000256" key="1">
    <source>
        <dbReference type="ARBA" id="ARBA00004123"/>
    </source>
</evidence>
<comment type="subcellular location">
    <subcellularLocation>
        <location evidence="2">Cytoplasm</location>
    </subcellularLocation>
    <subcellularLocation>
        <location evidence="1">Nucleus</location>
    </subcellularLocation>
</comment>
<accession>A0A9P1C4G6</accession>
<evidence type="ECO:0000313" key="10">
    <source>
        <dbReference type="Proteomes" id="UP001152797"/>
    </source>
</evidence>
<dbReference type="Proteomes" id="UP001152797">
    <property type="component" value="Unassembled WGS sequence"/>
</dbReference>
<feature type="non-terminal residue" evidence="8">
    <location>
        <position position="1"/>
    </location>
</feature>
<dbReference type="SUPFAM" id="SSF49764">
    <property type="entry name" value="HSP20-like chaperones"/>
    <property type="match status" value="1"/>
</dbReference>
<gene>
    <name evidence="8" type="ORF">C1SCF055_LOCUS12153</name>
</gene>
<keyword evidence="10" id="KW-1185">Reference proteome</keyword>
<evidence type="ECO:0000256" key="4">
    <source>
        <dbReference type="ARBA" id="ARBA00022490"/>
    </source>
</evidence>
<sequence length="220" mass="24269">PVLRKLVTQGRAESFRLAVPTESNGREAVYAYLDEASELKSLAVNDRASAIAEACGFAGCRLRGDIYIGRLRWLPGGLVENIDFRLADVAVGSFWMTRAVTENLQHQSATQPEEHAKAQAAEEKAASGTGDGYTWKDEGEELEVVFQIPPSTGKKDVKIEFRRQEIRMLKPEVKTLKLYKAVDIDGCSLTLGSGQIVVTLEKCAAEPWPQLLKEVEGLYL</sequence>
<dbReference type="InterPro" id="IPR007052">
    <property type="entry name" value="CS_dom"/>
</dbReference>
<reference evidence="8" key="1">
    <citation type="submission" date="2022-10" db="EMBL/GenBank/DDBJ databases">
        <authorList>
            <person name="Chen Y."/>
            <person name="Dougan E. K."/>
            <person name="Chan C."/>
            <person name="Rhodes N."/>
            <person name="Thang M."/>
        </authorList>
    </citation>
    <scope>NUCLEOTIDE SEQUENCE</scope>
</reference>
<dbReference type="GO" id="GO:0005737">
    <property type="term" value="C:cytoplasm"/>
    <property type="evidence" value="ECO:0007669"/>
    <property type="project" value="UniProtKB-SubCell"/>
</dbReference>
<feature type="domain" description="CS" evidence="7">
    <location>
        <begin position="128"/>
        <end position="212"/>
    </location>
</feature>
<protein>
    <recommendedName>
        <fullName evidence="3">NudC domain-containing protein 1</fullName>
    </recommendedName>
</protein>
<keyword evidence="5" id="KW-0539">Nucleus</keyword>
<evidence type="ECO:0000259" key="7">
    <source>
        <dbReference type="PROSITE" id="PS51203"/>
    </source>
</evidence>
<comment type="caution">
    <text evidence="8">The sequence shown here is derived from an EMBL/GenBank/DDBJ whole genome shotgun (WGS) entry which is preliminary data.</text>
</comment>
<evidence type="ECO:0000256" key="2">
    <source>
        <dbReference type="ARBA" id="ARBA00004496"/>
    </source>
</evidence>
<evidence type="ECO:0000256" key="3">
    <source>
        <dbReference type="ARBA" id="ARBA00018915"/>
    </source>
</evidence>
<evidence type="ECO:0000256" key="6">
    <source>
        <dbReference type="SAM" id="MobiDB-lite"/>
    </source>
</evidence>
<dbReference type="PROSITE" id="PS51203">
    <property type="entry name" value="CS"/>
    <property type="match status" value="1"/>
</dbReference>
<dbReference type="InterPro" id="IPR008978">
    <property type="entry name" value="HSP20-like_chaperone"/>
</dbReference>
<feature type="region of interest" description="Disordered" evidence="6">
    <location>
        <begin position="105"/>
        <end position="133"/>
    </location>
</feature>
<dbReference type="AlphaFoldDB" id="A0A9P1C4G6"/>
<proteinExistence type="predicted"/>
<dbReference type="OrthoDB" id="417480at2759"/>
<organism evidence="8">
    <name type="scientific">Cladocopium goreaui</name>
    <dbReference type="NCBI Taxonomy" id="2562237"/>
    <lineage>
        <taxon>Eukaryota</taxon>
        <taxon>Sar</taxon>
        <taxon>Alveolata</taxon>
        <taxon>Dinophyceae</taxon>
        <taxon>Suessiales</taxon>
        <taxon>Symbiodiniaceae</taxon>
        <taxon>Cladocopium</taxon>
    </lineage>
</organism>